<evidence type="ECO:0000256" key="4">
    <source>
        <dbReference type="ARBA" id="ARBA00022475"/>
    </source>
</evidence>
<keyword evidence="12" id="KW-0902">Two-component regulatory system</keyword>
<evidence type="ECO:0000259" key="19">
    <source>
        <dbReference type="PROSITE" id="PS50885"/>
    </source>
</evidence>
<keyword evidence="13" id="KW-0843">Virulence</keyword>
<evidence type="ECO:0000256" key="1">
    <source>
        <dbReference type="ARBA" id="ARBA00000085"/>
    </source>
</evidence>
<evidence type="ECO:0000256" key="14">
    <source>
        <dbReference type="ARBA" id="ARBA00023136"/>
    </source>
</evidence>
<accession>A0A7X0VID9</accession>
<comment type="catalytic activity">
    <reaction evidence="1">
        <text>ATP + protein L-histidine = ADP + protein N-phospho-L-histidine.</text>
        <dbReference type="EC" id="2.7.13.3"/>
    </reaction>
</comment>
<evidence type="ECO:0000256" key="9">
    <source>
        <dbReference type="ARBA" id="ARBA00022777"/>
    </source>
</evidence>
<dbReference type="InterPro" id="IPR050398">
    <property type="entry name" value="HssS/ArlS-like"/>
</dbReference>
<evidence type="ECO:0000256" key="13">
    <source>
        <dbReference type="ARBA" id="ARBA00023026"/>
    </source>
</evidence>
<dbReference type="PANTHER" id="PTHR45528:SF11">
    <property type="entry name" value="HISTIDINE KINASE"/>
    <property type="match status" value="1"/>
</dbReference>
<dbReference type="EMBL" id="JACJVP010000062">
    <property type="protein sequence ID" value="MBB6675115.1"/>
    <property type="molecule type" value="Genomic_DNA"/>
</dbReference>
<dbReference type="SUPFAM" id="SSF55874">
    <property type="entry name" value="ATPase domain of HSP90 chaperone/DNA topoisomerase II/histidine kinase"/>
    <property type="match status" value="1"/>
</dbReference>
<dbReference type="InterPro" id="IPR004358">
    <property type="entry name" value="Sig_transdc_His_kin-like_C"/>
</dbReference>
<dbReference type="InterPro" id="IPR036097">
    <property type="entry name" value="HisK_dim/P_sf"/>
</dbReference>
<evidence type="ECO:0000256" key="7">
    <source>
        <dbReference type="ARBA" id="ARBA00022692"/>
    </source>
</evidence>
<dbReference type="PANTHER" id="PTHR45528">
    <property type="entry name" value="SENSOR HISTIDINE KINASE CPXA"/>
    <property type="match status" value="1"/>
</dbReference>
<keyword evidence="5" id="KW-0597">Phosphoprotein</keyword>
<proteinExistence type="predicted"/>
<dbReference type="SUPFAM" id="SSF47384">
    <property type="entry name" value="Homodimeric domain of signal transducing histidine kinase"/>
    <property type="match status" value="1"/>
</dbReference>
<dbReference type="InterPro" id="IPR003594">
    <property type="entry name" value="HATPase_dom"/>
</dbReference>
<dbReference type="SUPFAM" id="SSF158472">
    <property type="entry name" value="HAMP domain-like"/>
    <property type="match status" value="1"/>
</dbReference>
<dbReference type="AlphaFoldDB" id="A0A7X0VID9"/>
<evidence type="ECO:0000256" key="6">
    <source>
        <dbReference type="ARBA" id="ARBA00022679"/>
    </source>
</evidence>
<sequence>MVSLFLSLILINRLYENQIRSYVQDNLIKNGKEIIESYIDSYPSHSEMLVKGIAAVSASNAVNIYGPDGKLLHSDVLTGNKYISLNDEAIEFVLKGGLYRNQNPHGPQSMIVGLPFQIGQEKFALFLAPSLGPFLKLVARFIQIALLLVMFFGSLFILVAAQFIVRPLKRLTSATRRMSKGDFRIEMRTKRKDEIGQLTRSFNAMAQELGTLERIRQQFVSNVSHEIQSPLTSIKGFTQALKHKKMDEASRLRLLGIIEEETERLSRLGEDLLQLSSLEYEHLQLNRQAYRLDEQLRKAVIALEPQWAPKEIRIALALEEIDVVADEDKLFQLWSNLLGNAIKFSETGGEIQLTAIRRGDTATVSVRDNGAGIPESEWDLIFRPFYKVDPSRARTVPGNGIGLSIVKRIVDLHHGDIRVASRPGEGTTFTVSFRTETSDEL</sequence>
<dbReference type="SMART" id="SM00387">
    <property type="entry name" value="HATPase_c"/>
    <property type="match status" value="1"/>
</dbReference>
<comment type="function">
    <text evidence="15">Member of the two-component regulatory system HssS/HssR involved in intracellular heme homeostasis and tempering of staphylococcal virulence. HssS functions as a heme sensor histidine kinase which is autophosphorylated at a histidine residue and transfers its phosphate group to an aspartate residue of HssR. HssR/HssS activates the expression of hrtAB, an efflux pump, in response to extracellular heme, hemin, hemoglobin or blood.</text>
</comment>
<feature type="transmembrane region" description="Helical" evidence="17">
    <location>
        <begin position="144"/>
        <end position="165"/>
    </location>
</feature>
<evidence type="ECO:0000256" key="2">
    <source>
        <dbReference type="ARBA" id="ARBA00004651"/>
    </source>
</evidence>
<dbReference type="PROSITE" id="PS50109">
    <property type="entry name" value="HIS_KIN"/>
    <property type="match status" value="1"/>
</dbReference>
<keyword evidence="11 17" id="KW-1133">Transmembrane helix</keyword>
<evidence type="ECO:0000256" key="12">
    <source>
        <dbReference type="ARBA" id="ARBA00023012"/>
    </source>
</evidence>
<name>A0A7X0VID9_9BACL</name>
<dbReference type="CDD" id="cd06225">
    <property type="entry name" value="HAMP"/>
    <property type="match status" value="1"/>
</dbReference>
<evidence type="ECO:0000256" key="15">
    <source>
        <dbReference type="ARBA" id="ARBA00037219"/>
    </source>
</evidence>
<evidence type="ECO:0000256" key="8">
    <source>
        <dbReference type="ARBA" id="ARBA00022741"/>
    </source>
</evidence>
<dbReference type="GO" id="GO:0005524">
    <property type="term" value="F:ATP binding"/>
    <property type="evidence" value="ECO:0007669"/>
    <property type="project" value="UniProtKB-KW"/>
</dbReference>
<keyword evidence="14 17" id="KW-0472">Membrane</keyword>
<dbReference type="PROSITE" id="PS50885">
    <property type="entry name" value="HAMP"/>
    <property type="match status" value="1"/>
</dbReference>
<keyword evidence="4" id="KW-1003">Cell membrane</keyword>
<dbReference type="EC" id="2.7.13.3" evidence="3"/>
<dbReference type="Proteomes" id="UP000547209">
    <property type="component" value="Unassembled WGS sequence"/>
</dbReference>
<dbReference type="CDD" id="cd00082">
    <property type="entry name" value="HisKA"/>
    <property type="match status" value="1"/>
</dbReference>
<feature type="domain" description="HAMP" evidence="19">
    <location>
        <begin position="162"/>
        <end position="214"/>
    </location>
</feature>
<dbReference type="FunFam" id="1.10.287.130:FF:000001">
    <property type="entry name" value="Two-component sensor histidine kinase"/>
    <property type="match status" value="1"/>
</dbReference>
<keyword evidence="21" id="KW-1185">Reference proteome</keyword>
<dbReference type="Pfam" id="PF02518">
    <property type="entry name" value="HATPase_c"/>
    <property type="match status" value="1"/>
</dbReference>
<dbReference type="InterPro" id="IPR003661">
    <property type="entry name" value="HisK_dim/P_dom"/>
</dbReference>
<evidence type="ECO:0000256" key="16">
    <source>
        <dbReference type="ARBA" id="ARBA00040841"/>
    </source>
</evidence>
<dbReference type="SMART" id="SM00304">
    <property type="entry name" value="HAMP"/>
    <property type="match status" value="1"/>
</dbReference>
<dbReference type="CDD" id="cd00075">
    <property type="entry name" value="HATPase"/>
    <property type="match status" value="1"/>
</dbReference>
<dbReference type="InterPro" id="IPR036890">
    <property type="entry name" value="HATPase_C_sf"/>
</dbReference>
<comment type="subcellular location">
    <subcellularLocation>
        <location evidence="2">Cell membrane</location>
        <topology evidence="2">Multi-pass membrane protein</topology>
    </subcellularLocation>
</comment>
<dbReference type="Gene3D" id="3.30.565.10">
    <property type="entry name" value="Histidine kinase-like ATPase, C-terminal domain"/>
    <property type="match status" value="1"/>
</dbReference>
<feature type="domain" description="Histidine kinase" evidence="18">
    <location>
        <begin position="222"/>
        <end position="437"/>
    </location>
</feature>
<keyword evidence="6" id="KW-0808">Transferase</keyword>
<evidence type="ECO:0000256" key="10">
    <source>
        <dbReference type="ARBA" id="ARBA00022840"/>
    </source>
</evidence>
<evidence type="ECO:0000313" key="20">
    <source>
        <dbReference type="EMBL" id="MBB6675115.1"/>
    </source>
</evidence>
<comment type="caution">
    <text evidence="20">The sequence shown here is derived from an EMBL/GenBank/DDBJ whole genome shotgun (WGS) entry which is preliminary data.</text>
</comment>
<keyword evidence="7 17" id="KW-0812">Transmembrane</keyword>
<evidence type="ECO:0000256" key="11">
    <source>
        <dbReference type="ARBA" id="ARBA00022989"/>
    </source>
</evidence>
<gene>
    <name evidence="20" type="ORF">H7C19_31085</name>
</gene>
<dbReference type="GO" id="GO:0005886">
    <property type="term" value="C:plasma membrane"/>
    <property type="evidence" value="ECO:0007669"/>
    <property type="project" value="UniProtKB-SubCell"/>
</dbReference>
<keyword evidence="10" id="KW-0067">ATP-binding</keyword>
<protein>
    <recommendedName>
        <fullName evidence="16">Heme sensor protein HssS</fullName>
        <ecNumber evidence="3">2.7.13.3</ecNumber>
    </recommendedName>
</protein>
<dbReference type="InterPro" id="IPR005467">
    <property type="entry name" value="His_kinase_dom"/>
</dbReference>
<dbReference type="Pfam" id="PF00672">
    <property type="entry name" value="HAMP"/>
    <property type="match status" value="1"/>
</dbReference>
<dbReference type="Gene3D" id="1.10.287.130">
    <property type="match status" value="1"/>
</dbReference>
<evidence type="ECO:0000256" key="5">
    <source>
        <dbReference type="ARBA" id="ARBA00022553"/>
    </source>
</evidence>
<evidence type="ECO:0000256" key="17">
    <source>
        <dbReference type="SAM" id="Phobius"/>
    </source>
</evidence>
<dbReference type="FunFam" id="3.30.565.10:FF:000006">
    <property type="entry name" value="Sensor histidine kinase WalK"/>
    <property type="match status" value="1"/>
</dbReference>
<dbReference type="PRINTS" id="PR00344">
    <property type="entry name" value="BCTRLSENSOR"/>
</dbReference>
<dbReference type="SMART" id="SM00388">
    <property type="entry name" value="HisKA"/>
    <property type="match status" value="1"/>
</dbReference>
<dbReference type="InterPro" id="IPR003660">
    <property type="entry name" value="HAMP_dom"/>
</dbReference>
<evidence type="ECO:0000256" key="3">
    <source>
        <dbReference type="ARBA" id="ARBA00012438"/>
    </source>
</evidence>
<evidence type="ECO:0000259" key="18">
    <source>
        <dbReference type="PROSITE" id="PS50109"/>
    </source>
</evidence>
<organism evidence="20 21">
    <name type="scientific">Cohnella nanjingensis</name>
    <dbReference type="NCBI Taxonomy" id="1387779"/>
    <lineage>
        <taxon>Bacteria</taxon>
        <taxon>Bacillati</taxon>
        <taxon>Bacillota</taxon>
        <taxon>Bacilli</taxon>
        <taxon>Bacillales</taxon>
        <taxon>Paenibacillaceae</taxon>
        <taxon>Cohnella</taxon>
    </lineage>
</organism>
<keyword evidence="8" id="KW-0547">Nucleotide-binding</keyword>
<evidence type="ECO:0000313" key="21">
    <source>
        <dbReference type="Proteomes" id="UP000547209"/>
    </source>
</evidence>
<dbReference type="GO" id="GO:0000155">
    <property type="term" value="F:phosphorelay sensor kinase activity"/>
    <property type="evidence" value="ECO:0007669"/>
    <property type="project" value="InterPro"/>
</dbReference>
<dbReference type="Gene3D" id="6.10.340.10">
    <property type="match status" value="1"/>
</dbReference>
<keyword evidence="9 20" id="KW-0418">Kinase</keyword>
<reference evidence="20 21" key="1">
    <citation type="submission" date="2020-08" db="EMBL/GenBank/DDBJ databases">
        <title>Cohnella phylogeny.</title>
        <authorList>
            <person name="Dunlap C."/>
        </authorList>
    </citation>
    <scope>NUCLEOTIDE SEQUENCE [LARGE SCALE GENOMIC DNA]</scope>
    <source>
        <strain evidence="20 21">DSM 28246</strain>
    </source>
</reference>
<dbReference type="Pfam" id="PF00512">
    <property type="entry name" value="HisKA"/>
    <property type="match status" value="1"/>
</dbReference>